<reference evidence="2 3" key="1">
    <citation type="submission" date="2020-08" db="EMBL/GenBank/DDBJ databases">
        <title>Genomic Encyclopedia of Type Strains, Phase III (KMG-III): the genomes of soil and plant-associated and newly described type strains.</title>
        <authorList>
            <person name="Whitman W."/>
        </authorList>
    </citation>
    <scope>NUCLEOTIDE SEQUENCE [LARGE SCALE GENOMIC DNA]</scope>
    <source>
        <strain evidence="2 3">CECT 8305</strain>
    </source>
</reference>
<name>A0A7W9QBZ7_9ACTN</name>
<comment type="caution">
    <text evidence="2">The sequence shown here is derived from an EMBL/GenBank/DDBJ whole genome shotgun (WGS) entry which is preliminary data.</text>
</comment>
<evidence type="ECO:0000256" key="1">
    <source>
        <dbReference type="SAM" id="MobiDB-lite"/>
    </source>
</evidence>
<proteinExistence type="predicted"/>
<feature type="region of interest" description="Disordered" evidence="1">
    <location>
        <begin position="43"/>
        <end position="72"/>
    </location>
</feature>
<evidence type="ECO:0000313" key="3">
    <source>
        <dbReference type="Proteomes" id="UP000588098"/>
    </source>
</evidence>
<feature type="compositionally biased region" description="Basic and acidic residues" evidence="1">
    <location>
        <begin position="288"/>
        <end position="303"/>
    </location>
</feature>
<dbReference type="EMBL" id="JACHJL010000011">
    <property type="protein sequence ID" value="MBB5937451.1"/>
    <property type="molecule type" value="Genomic_DNA"/>
</dbReference>
<protein>
    <recommendedName>
        <fullName evidence="4">Lipoprotein</fullName>
    </recommendedName>
</protein>
<dbReference type="AlphaFoldDB" id="A0A7W9QBZ7"/>
<dbReference type="InterPro" id="IPR029046">
    <property type="entry name" value="LolA/LolB/LppX"/>
</dbReference>
<dbReference type="Proteomes" id="UP000588098">
    <property type="component" value="Unassembled WGS sequence"/>
</dbReference>
<feature type="compositionally biased region" description="Polar residues" evidence="1">
    <location>
        <begin position="45"/>
        <end position="64"/>
    </location>
</feature>
<evidence type="ECO:0008006" key="4">
    <source>
        <dbReference type="Google" id="ProtNLM"/>
    </source>
</evidence>
<dbReference type="Gene3D" id="2.50.20.20">
    <property type="match status" value="1"/>
</dbReference>
<accession>A0A7W9QBZ7</accession>
<gene>
    <name evidence="2" type="ORF">FHS42_004530</name>
</gene>
<evidence type="ECO:0000313" key="2">
    <source>
        <dbReference type="EMBL" id="MBB5937451.1"/>
    </source>
</evidence>
<sequence length="303" mass="32674">MCARRFVQPADVDTGAEHLPRRPRTAVAALAVAGLAACTALSGCGSDSDSGKNTQSKNTQSKETPSAGEDQAKVVSTAYEKTAESDTAKMKVLTETSAGAKSVSVRGTGVIDFEDGASKLTLSGEGQRIEQRVIGGVLFQQPPKKERQQIPGNKSWVKVDLVKVAEHKDRAGGDRLNDPAESAAYSRAISGKGVEKLGNQKLDGTQTTRYRVTVDVDKLAEANQAKATQLKREFGRYLPMELWLDDDGRIRRQQVELTPHRGENGAQQVTARTVIDYTDYGTDAEIEAPPRDQTADLTKKAMG</sequence>
<dbReference type="SUPFAM" id="SSF89392">
    <property type="entry name" value="Prokaryotic lipoproteins and lipoprotein localization factors"/>
    <property type="match status" value="1"/>
</dbReference>
<organism evidence="2 3">
    <name type="scientific">Streptomyces zagrosensis</name>
    <dbReference type="NCBI Taxonomy" id="1042984"/>
    <lineage>
        <taxon>Bacteria</taxon>
        <taxon>Bacillati</taxon>
        <taxon>Actinomycetota</taxon>
        <taxon>Actinomycetes</taxon>
        <taxon>Kitasatosporales</taxon>
        <taxon>Streptomycetaceae</taxon>
        <taxon>Streptomyces</taxon>
    </lineage>
</organism>
<keyword evidence="3" id="KW-1185">Reference proteome</keyword>
<dbReference type="RefSeq" id="WP_246495122.1">
    <property type="nucleotide sequence ID" value="NZ_JACHJL010000011.1"/>
</dbReference>
<feature type="region of interest" description="Disordered" evidence="1">
    <location>
        <begin position="281"/>
        <end position="303"/>
    </location>
</feature>